<dbReference type="Gene3D" id="1.10.10.60">
    <property type="entry name" value="Homeodomain-like"/>
    <property type="match status" value="1"/>
</dbReference>
<dbReference type="GO" id="GO:0006313">
    <property type="term" value="P:DNA transposition"/>
    <property type="evidence" value="ECO:0007669"/>
    <property type="project" value="InterPro"/>
</dbReference>
<dbReference type="Pfam" id="PF13333">
    <property type="entry name" value="rve_2"/>
    <property type="match status" value="1"/>
</dbReference>
<dbReference type="EMBL" id="PDKW01000038">
    <property type="protein sequence ID" value="PGH58726.1"/>
    <property type="molecule type" value="Genomic_DNA"/>
</dbReference>
<dbReference type="GO" id="GO:0004803">
    <property type="term" value="F:transposase activity"/>
    <property type="evidence" value="ECO:0007669"/>
    <property type="project" value="InterPro"/>
</dbReference>
<name>A0A2B8BIW7_9PROT</name>
<dbReference type="InterPro" id="IPR001584">
    <property type="entry name" value="Integrase_cat-core"/>
</dbReference>
<sequence length="391" mass="44134">MTTTRRIFTDEFKQEAVALLASSGRSLAQIARELGVQPSVLRKWQRRLTGSGGPSMPPVQQAAAPLITGADQASEIARLKRELARVQMERDILKKTGSHLLGSTEMRFRIIADCCDEYPVRVLCDAIGVSPSGYYAWRTRPESPRKAANRQLLDDIRRLHDAHRQRYGVPRIHAALRANGHTASRGRVERLMRRHGLRAQRAKAYRVCTTDSRHGLPVAPNRLNRDFAPAKPNQTWLTDITYIPTDEGWLYLAVVLDLFSRKAVGWAMRDHMRTELPLAALTMAVQRQRPQPGLLHHSDRGSQYAAGDYRKALKSNGIVQSMSRKGNCWDNAPMESFFGSLKAELVHGARYATRDAARRDLFAYIEGYYNRQRLHSALGYITPDQAELRAA</sequence>
<dbReference type="PROSITE" id="PS50994">
    <property type="entry name" value="INTEGRASE"/>
    <property type="match status" value="1"/>
</dbReference>
<dbReference type="Gene3D" id="3.30.420.10">
    <property type="entry name" value="Ribonuclease H-like superfamily/Ribonuclease H"/>
    <property type="match status" value="1"/>
</dbReference>
<protein>
    <submittedName>
        <fullName evidence="2">IS3 family transposase</fullName>
    </submittedName>
</protein>
<dbReference type="RefSeq" id="WP_098735552.1">
    <property type="nucleotide sequence ID" value="NZ_PDKW01000038.1"/>
</dbReference>
<dbReference type="SUPFAM" id="SSF46689">
    <property type="entry name" value="Homeodomain-like"/>
    <property type="match status" value="1"/>
</dbReference>
<comment type="caution">
    <text evidence="2">The sequence shown here is derived from an EMBL/GenBank/DDBJ whole genome shotgun (WGS) entry which is preliminary data.</text>
</comment>
<dbReference type="InterPro" id="IPR050900">
    <property type="entry name" value="Transposase_IS3/IS150/IS904"/>
</dbReference>
<dbReference type="InterPro" id="IPR048020">
    <property type="entry name" value="Transpos_IS3"/>
</dbReference>
<evidence type="ECO:0000313" key="3">
    <source>
        <dbReference type="Proteomes" id="UP000225379"/>
    </source>
</evidence>
<dbReference type="Proteomes" id="UP000225379">
    <property type="component" value="Unassembled WGS sequence"/>
</dbReference>
<dbReference type="InterPro" id="IPR002514">
    <property type="entry name" value="Transposase_8"/>
</dbReference>
<proteinExistence type="predicted"/>
<dbReference type="NCBIfam" id="NF033516">
    <property type="entry name" value="transpos_IS3"/>
    <property type="match status" value="1"/>
</dbReference>
<reference evidence="3" key="1">
    <citation type="submission" date="2017-10" db="EMBL/GenBank/DDBJ databases">
        <authorList>
            <person name="Kravchenko I.K."/>
            <person name="Grouzdev D.S."/>
        </authorList>
    </citation>
    <scope>NUCLEOTIDE SEQUENCE [LARGE SCALE GENOMIC DNA]</scope>
    <source>
        <strain evidence="3">B2</strain>
    </source>
</reference>
<gene>
    <name evidence="2" type="ORF">CRT60_06245</name>
</gene>
<evidence type="ECO:0000313" key="2">
    <source>
        <dbReference type="EMBL" id="PGH58726.1"/>
    </source>
</evidence>
<dbReference type="InterPro" id="IPR025948">
    <property type="entry name" value="HTH-like_dom"/>
</dbReference>
<evidence type="ECO:0000259" key="1">
    <source>
        <dbReference type="PROSITE" id="PS50994"/>
    </source>
</evidence>
<keyword evidence="3" id="KW-1185">Reference proteome</keyword>
<dbReference type="Pfam" id="PF00665">
    <property type="entry name" value="rve"/>
    <property type="match status" value="1"/>
</dbReference>
<dbReference type="InterPro" id="IPR036397">
    <property type="entry name" value="RNaseH_sf"/>
</dbReference>
<accession>A0A2B8BIW7</accession>
<dbReference type="Pfam" id="PF13276">
    <property type="entry name" value="HTH_21"/>
    <property type="match status" value="1"/>
</dbReference>
<dbReference type="Pfam" id="PF01527">
    <property type="entry name" value="HTH_Tnp_1"/>
    <property type="match status" value="1"/>
</dbReference>
<organism evidence="2 3">
    <name type="scientific">Azospirillum palustre</name>
    <dbReference type="NCBI Taxonomy" id="2044885"/>
    <lineage>
        <taxon>Bacteria</taxon>
        <taxon>Pseudomonadati</taxon>
        <taxon>Pseudomonadota</taxon>
        <taxon>Alphaproteobacteria</taxon>
        <taxon>Rhodospirillales</taxon>
        <taxon>Azospirillaceae</taxon>
        <taxon>Azospirillum</taxon>
    </lineage>
</organism>
<dbReference type="OrthoDB" id="9803878at2"/>
<dbReference type="AlphaFoldDB" id="A0A2B8BIW7"/>
<dbReference type="InterPro" id="IPR009057">
    <property type="entry name" value="Homeodomain-like_sf"/>
</dbReference>
<dbReference type="GO" id="GO:0003677">
    <property type="term" value="F:DNA binding"/>
    <property type="evidence" value="ECO:0007669"/>
    <property type="project" value="InterPro"/>
</dbReference>
<feature type="domain" description="Integrase catalytic" evidence="1">
    <location>
        <begin position="228"/>
        <end position="391"/>
    </location>
</feature>
<dbReference type="InterPro" id="IPR012337">
    <property type="entry name" value="RNaseH-like_sf"/>
</dbReference>
<dbReference type="PANTHER" id="PTHR46889:SF4">
    <property type="entry name" value="TRANSPOSASE INSO FOR INSERTION SEQUENCE ELEMENT IS911B-RELATED"/>
    <property type="match status" value="1"/>
</dbReference>
<dbReference type="PANTHER" id="PTHR46889">
    <property type="entry name" value="TRANSPOSASE INSF FOR INSERTION SEQUENCE IS3B-RELATED"/>
    <property type="match status" value="1"/>
</dbReference>
<dbReference type="SUPFAM" id="SSF53098">
    <property type="entry name" value="Ribonuclease H-like"/>
    <property type="match status" value="1"/>
</dbReference>
<dbReference type="GO" id="GO:0015074">
    <property type="term" value="P:DNA integration"/>
    <property type="evidence" value="ECO:0007669"/>
    <property type="project" value="InterPro"/>
</dbReference>